<feature type="signal peptide" evidence="2">
    <location>
        <begin position="1"/>
        <end position="23"/>
    </location>
</feature>
<accession>A0ABR4A8C3</accession>
<comment type="caution">
    <text evidence="3">The sequence shown here is derived from an EMBL/GenBank/DDBJ whole genome shotgun (WGS) entry which is preliminary data.</text>
</comment>
<keyword evidence="1" id="KW-0472">Membrane</keyword>
<keyword evidence="4" id="KW-1185">Reference proteome</keyword>
<evidence type="ECO:0000313" key="4">
    <source>
        <dbReference type="Proteomes" id="UP001590950"/>
    </source>
</evidence>
<protein>
    <submittedName>
        <fullName evidence="3">Uncharacterized protein</fullName>
    </submittedName>
</protein>
<feature type="transmembrane region" description="Helical" evidence="1">
    <location>
        <begin position="351"/>
        <end position="374"/>
    </location>
</feature>
<dbReference type="Proteomes" id="UP001590950">
    <property type="component" value="Unassembled WGS sequence"/>
</dbReference>
<sequence>MAHSLRLLRVVLCLFTSLLCARALNNTKSTRTHDVTAVVLDNKATFGVCMYPTSGTYSFLARLLYYCTLVFSLFSRAHLWLVAGALVSALVYSGSAAVHACLLVWRGPNSFSDNDSLALYAILSSACLVTVPLLNWSGTLRRLGQKAASIKDPKALNINGDVGTRTVVIYWAFLVLIGFICIWQQVLTSTPPDGSEYPDMSKVMCRPGTNASKLLSSDGTFYRRAIDRNFIQDNGCTDPCNQITGLPSIFRSQDDLVLYPRSQALLHDGLTVSMNAKTMRFLSLTIKNFVLNFLTLPLIVLQGFITALFGRRDPREIRDLIYIVLSMEHPISSKRYIVRTQEVLVRMFAGLNYLIACAVVIFCVPFFITSVIGLEFVLWDYRHDAEKPYMIGQWSSWASAILVVLAALIAKYHDDVVNILVKGCRRAGHGVKSYFSRTHKQREYEAEHGFAAMNDETSSLFSTSVIKSECRTHSLKELPFRTSSSPPNTQNTAPNDILNALTHLYKSISNPLNQTGKGPIDELHNFYRWCKNPQEVSRRVIRRPIRHRDTEYLDAPPAVVDASKDDLRAQD</sequence>
<name>A0ABR4A8C3_9LECA</name>
<gene>
    <name evidence="3" type="ORF">N7G274_005322</name>
</gene>
<keyword evidence="2" id="KW-0732">Signal</keyword>
<proteinExistence type="predicted"/>
<evidence type="ECO:0000313" key="3">
    <source>
        <dbReference type="EMBL" id="KAL2042134.1"/>
    </source>
</evidence>
<feature type="transmembrane region" description="Helical" evidence="1">
    <location>
        <begin position="289"/>
        <end position="310"/>
    </location>
</feature>
<evidence type="ECO:0000256" key="2">
    <source>
        <dbReference type="SAM" id="SignalP"/>
    </source>
</evidence>
<reference evidence="3 4" key="1">
    <citation type="submission" date="2024-09" db="EMBL/GenBank/DDBJ databases">
        <title>Rethinking Asexuality: The Enigmatic Case of Functional Sexual Genes in Lepraria (Stereocaulaceae).</title>
        <authorList>
            <person name="Doellman M."/>
            <person name="Sun Y."/>
            <person name="Barcenas-Pena A."/>
            <person name="Lumbsch H.T."/>
            <person name="Grewe F."/>
        </authorList>
    </citation>
    <scope>NUCLEOTIDE SEQUENCE [LARGE SCALE GENOMIC DNA]</scope>
    <source>
        <strain evidence="3 4">Mercado 3170</strain>
    </source>
</reference>
<feature type="transmembrane region" description="Helical" evidence="1">
    <location>
        <begin position="117"/>
        <end position="136"/>
    </location>
</feature>
<dbReference type="EMBL" id="JBEFKJ010000015">
    <property type="protein sequence ID" value="KAL2042134.1"/>
    <property type="molecule type" value="Genomic_DNA"/>
</dbReference>
<organism evidence="3 4">
    <name type="scientific">Stereocaulon virgatum</name>
    <dbReference type="NCBI Taxonomy" id="373712"/>
    <lineage>
        <taxon>Eukaryota</taxon>
        <taxon>Fungi</taxon>
        <taxon>Dikarya</taxon>
        <taxon>Ascomycota</taxon>
        <taxon>Pezizomycotina</taxon>
        <taxon>Lecanoromycetes</taxon>
        <taxon>OSLEUM clade</taxon>
        <taxon>Lecanoromycetidae</taxon>
        <taxon>Lecanorales</taxon>
        <taxon>Lecanorineae</taxon>
        <taxon>Stereocaulaceae</taxon>
        <taxon>Stereocaulon</taxon>
    </lineage>
</organism>
<feature type="transmembrane region" description="Helical" evidence="1">
    <location>
        <begin position="394"/>
        <end position="412"/>
    </location>
</feature>
<feature type="transmembrane region" description="Helical" evidence="1">
    <location>
        <begin position="167"/>
        <end position="186"/>
    </location>
</feature>
<feature type="chain" id="PRO_5046974052" evidence="2">
    <location>
        <begin position="24"/>
        <end position="571"/>
    </location>
</feature>
<keyword evidence="1" id="KW-0812">Transmembrane</keyword>
<keyword evidence="1" id="KW-1133">Transmembrane helix</keyword>
<evidence type="ECO:0000256" key="1">
    <source>
        <dbReference type="SAM" id="Phobius"/>
    </source>
</evidence>
<feature type="transmembrane region" description="Helical" evidence="1">
    <location>
        <begin position="81"/>
        <end position="105"/>
    </location>
</feature>